<dbReference type="Proteomes" id="UP000594260">
    <property type="component" value="Unplaced"/>
</dbReference>
<sequence length="239" mass="26718">MRWKWRTHLICWEMGLPLTKIGVLWCFVSAANALLSCCSFYSPYWIRGEIFNHTEVYLGLIRRCNYPVMLENQRLDIIMDCGRYANFWAIPSPWWRLAVALAGTSCALALLVFFIIVLCCAVENSVSRISARLVGASQVFGGVIQLAALVCFAMGLNNLEAREACGESAAAFQTGPKCDLFWAFYVASLSSLLALTGLAMAWRACDIEYSYLYRISTKNLLRSTPLCRMSLGAWAAESL</sequence>
<evidence type="ECO:0000256" key="2">
    <source>
        <dbReference type="ARBA" id="ARBA00022692"/>
    </source>
</evidence>
<dbReference type="KEGG" id="vde:111254468"/>
<dbReference type="GO" id="GO:0016020">
    <property type="term" value="C:membrane"/>
    <property type="evidence" value="ECO:0007669"/>
    <property type="project" value="UniProtKB-SubCell"/>
</dbReference>
<feature type="transmembrane region" description="Helical" evidence="5">
    <location>
        <begin position="133"/>
        <end position="156"/>
    </location>
</feature>
<dbReference type="InParanoid" id="A0A7M7KV43"/>
<feature type="transmembrane region" description="Helical" evidence="5">
    <location>
        <begin position="94"/>
        <end position="121"/>
    </location>
</feature>
<keyword evidence="3 5" id="KW-1133">Transmembrane helix</keyword>
<keyword evidence="2 5" id="KW-0812">Transmembrane</keyword>
<dbReference type="FunCoup" id="A0A7M7KV43">
    <property type="interactions" value="86"/>
</dbReference>
<dbReference type="RefSeq" id="XP_022671077.1">
    <property type="nucleotide sequence ID" value="XM_022815342.1"/>
</dbReference>
<dbReference type="GeneID" id="111254468"/>
<protein>
    <submittedName>
        <fullName evidence="6">Uncharacterized protein</fullName>
    </submittedName>
</protein>
<dbReference type="Pfam" id="PF10242">
    <property type="entry name" value="L_HMGIC_fpl"/>
    <property type="match status" value="1"/>
</dbReference>
<accession>A0A7M7KV43</accession>
<dbReference type="OMA" id="SCIGFYL"/>
<evidence type="ECO:0000256" key="1">
    <source>
        <dbReference type="ARBA" id="ARBA00004141"/>
    </source>
</evidence>
<dbReference type="PANTHER" id="PTHR12489">
    <property type="entry name" value="LIPOMA HMGIC FUSION PARTNER-LIKE PROTEIN"/>
    <property type="match status" value="1"/>
</dbReference>
<keyword evidence="4 5" id="KW-0472">Membrane</keyword>
<dbReference type="EnsemblMetazoa" id="XM_022815342">
    <property type="protein sequence ID" value="XP_022671077"/>
    <property type="gene ID" value="LOC111254468"/>
</dbReference>
<reference evidence="6" key="1">
    <citation type="submission" date="2021-01" db="UniProtKB">
        <authorList>
            <consortium name="EnsemblMetazoa"/>
        </authorList>
    </citation>
    <scope>IDENTIFICATION</scope>
</reference>
<dbReference type="InterPro" id="IPR019372">
    <property type="entry name" value="LHFPL"/>
</dbReference>
<feature type="transmembrane region" description="Helical" evidence="5">
    <location>
        <begin position="182"/>
        <end position="202"/>
    </location>
</feature>
<evidence type="ECO:0000256" key="5">
    <source>
        <dbReference type="SAM" id="Phobius"/>
    </source>
</evidence>
<evidence type="ECO:0000313" key="7">
    <source>
        <dbReference type="Proteomes" id="UP000594260"/>
    </source>
</evidence>
<dbReference type="PANTHER" id="PTHR12489:SF16">
    <property type="entry name" value="LHFPL TETRASPAN SUBFAMILY MEMBER 6 PROTEIN-RELATED"/>
    <property type="match status" value="1"/>
</dbReference>
<keyword evidence="7" id="KW-1185">Reference proteome</keyword>
<dbReference type="AlphaFoldDB" id="A0A7M7KV43"/>
<evidence type="ECO:0000313" key="6">
    <source>
        <dbReference type="EnsemblMetazoa" id="XP_022671077"/>
    </source>
</evidence>
<comment type="subcellular location">
    <subcellularLocation>
        <location evidence="1">Membrane</location>
        <topology evidence="1">Multi-pass membrane protein</topology>
    </subcellularLocation>
</comment>
<organism evidence="6 7">
    <name type="scientific">Varroa destructor</name>
    <name type="common">Honeybee mite</name>
    <dbReference type="NCBI Taxonomy" id="109461"/>
    <lineage>
        <taxon>Eukaryota</taxon>
        <taxon>Metazoa</taxon>
        <taxon>Ecdysozoa</taxon>
        <taxon>Arthropoda</taxon>
        <taxon>Chelicerata</taxon>
        <taxon>Arachnida</taxon>
        <taxon>Acari</taxon>
        <taxon>Parasitiformes</taxon>
        <taxon>Mesostigmata</taxon>
        <taxon>Gamasina</taxon>
        <taxon>Dermanyssoidea</taxon>
        <taxon>Varroidae</taxon>
        <taxon>Varroa</taxon>
    </lineage>
</organism>
<proteinExistence type="predicted"/>
<dbReference type="OrthoDB" id="5873721at2759"/>
<name>A0A7M7KV43_VARDE</name>
<feature type="transmembrane region" description="Helical" evidence="5">
    <location>
        <begin position="21"/>
        <end position="42"/>
    </location>
</feature>
<evidence type="ECO:0000256" key="4">
    <source>
        <dbReference type="ARBA" id="ARBA00023136"/>
    </source>
</evidence>
<evidence type="ECO:0000256" key="3">
    <source>
        <dbReference type="ARBA" id="ARBA00022989"/>
    </source>
</evidence>